<gene>
    <name evidence="1" type="ORF">METZ01_LOCUS77018</name>
</gene>
<evidence type="ECO:0000313" key="1">
    <source>
        <dbReference type="EMBL" id="SVA24164.1"/>
    </source>
</evidence>
<name>A0A381U855_9ZZZZ</name>
<dbReference type="AlphaFoldDB" id="A0A381U855"/>
<dbReference type="PROSITE" id="PS51257">
    <property type="entry name" value="PROKAR_LIPOPROTEIN"/>
    <property type="match status" value="1"/>
</dbReference>
<accession>A0A381U855</accession>
<reference evidence="1" key="1">
    <citation type="submission" date="2018-05" db="EMBL/GenBank/DDBJ databases">
        <authorList>
            <person name="Lanie J.A."/>
            <person name="Ng W.-L."/>
            <person name="Kazmierczak K.M."/>
            <person name="Andrzejewski T.M."/>
            <person name="Davidsen T.M."/>
            <person name="Wayne K.J."/>
            <person name="Tettelin H."/>
            <person name="Glass J.I."/>
            <person name="Rusch D."/>
            <person name="Podicherti R."/>
            <person name="Tsui H.-C.T."/>
            <person name="Winkler M.E."/>
        </authorList>
    </citation>
    <scope>NUCLEOTIDE SEQUENCE</scope>
</reference>
<sequence length="220" mass="23632">MQKTCYLLLASSTVVLASCGDLAIAPQAQLSDQDVQALVVRLDGTMMGFLDDVWGSSSVSPSSAGTALGDDPRVWNYSWWKTRDCHTAGSFTAEGSGQRTWDADALTFDVASSGTKTRVGCARPGDEVTITVDGIGDWTHQRHYLGGEAGLSTKGREPTGSWITTYDGAFDWAKSSGENGSCTYELTSTIDTEANTKTLVGTYCDRVVDRSKTWRKVDDG</sequence>
<proteinExistence type="predicted"/>
<dbReference type="EMBL" id="UINC01005886">
    <property type="protein sequence ID" value="SVA24164.1"/>
    <property type="molecule type" value="Genomic_DNA"/>
</dbReference>
<protein>
    <submittedName>
        <fullName evidence="1">Uncharacterized protein</fullName>
    </submittedName>
</protein>
<organism evidence="1">
    <name type="scientific">marine metagenome</name>
    <dbReference type="NCBI Taxonomy" id="408172"/>
    <lineage>
        <taxon>unclassified sequences</taxon>
        <taxon>metagenomes</taxon>
        <taxon>ecological metagenomes</taxon>
    </lineage>
</organism>